<dbReference type="SUPFAM" id="SSF117281">
    <property type="entry name" value="Kelch motif"/>
    <property type="match status" value="1"/>
</dbReference>
<dbReference type="AlphaFoldDB" id="A0A9N9NWZ1"/>
<protein>
    <submittedName>
        <fullName evidence="4">21273_t:CDS:1</fullName>
    </submittedName>
</protein>
<feature type="transmembrane region" description="Helical" evidence="3">
    <location>
        <begin position="353"/>
        <end position="378"/>
    </location>
</feature>
<sequence>TDFKLTAEIDKLRQENAGLAELKRKLRQALQPLPLFHHFIPLIYEIRYSTSSILVDSKLYFFGGWGKNSDGSQGCQNSVFYLDTLSSFSTSGSIPWIDLTSIAAIPVGTCWQVSALDTINNTIYMFEGSMVNSSNQVSALDTLVYAFNTKSQQWSKPTISETPPPRRMEFQIAQDRSNKVYVFGGLSGPLTGSQNTTWFSDMNILDITRLSWLIVAASGLDYPLPQADFTATLLTNGTIVYIGGRQATTAYGTGISYRPMDKIWAFDTKRAFWNLITATGIIPGNVTLQTTVEPGPTSNIYLLDISNKSNYTWITSFNANSSNPTSTTGSSTESAPTYSVQPLKTNTVLSSNLALILGVSIGCTVSLVVIVVIAFLLLRRWLKYKKFAATQELANSSSSSD</sequence>
<evidence type="ECO:0000313" key="5">
    <source>
        <dbReference type="Proteomes" id="UP000789759"/>
    </source>
</evidence>
<accession>A0A9N9NWZ1</accession>
<dbReference type="InterPro" id="IPR015915">
    <property type="entry name" value="Kelch-typ_b-propeller"/>
</dbReference>
<dbReference type="OrthoDB" id="432528at2759"/>
<name>A0A9N9NWZ1_9GLOM</name>
<keyword evidence="5" id="KW-1185">Reference proteome</keyword>
<reference evidence="4" key="1">
    <citation type="submission" date="2021-06" db="EMBL/GenBank/DDBJ databases">
        <authorList>
            <person name="Kallberg Y."/>
            <person name="Tangrot J."/>
            <person name="Rosling A."/>
        </authorList>
    </citation>
    <scope>NUCLEOTIDE SEQUENCE</scope>
    <source>
        <strain evidence="4">FL966</strain>
    </source>
</reference>
<evidence type="ECO:0000256" key="1">
    <source>
        <dbReference type="ARBA" id="ARBA00022441"/>
    </source>
</evidence>
<dbReference type="PANTHER" id="PTHR46093">
    <property type="entry name" value="ACYL-COA-BINDING DOMAIN-CONTAINING PROTEIN 5"/>
    <property type="match status" value="1"/>
</dbReference>
<feature type="non-terminal residue" evidence="4">
    <location>
        <position position="1"/>
    </location>
</feature>
<organism evidence="4 5">
    <name type="scientific">Cetraspora pellucida</name>
    <dbReference type="NCBI Taxonomy" id="1433469"/>
    <lineage>
        <taxon>Eukaryota</taxon>
        <taxon>Fungi</taxon>
        <taxon>Fungi incertae sedis</taxon>
        <taxon>Mucoromycota</taxon>
        <taxon>Glomeromycotina</taxon>
        <taxon>Glomeromycetes</taxon>
        <taxon>Diversisporales</taxon>
        <taxon>Gigasporaceae</taxon>
        <taxon>Cetraspora</taxon>
    </lineage>
</organism>
<keyword evidence="1" id="KW-0880">Kelch repeat</keyword>
<evidence type="ECO:0000313" key="4">
    <source>
        <dbReference type="EMBL" id="CAG8764431.1"/>
    </source>
</evidence>
<keyword evidence="2" id="KW-0677">Repeat</keyword>
<dbReference type="Pfam" id="PF24681">
    <property type="entry name" value="Kelch_KLHDC2_KLHL20_DRC7"/>
    <property type="match status" value="1"/>
</dbReference>
<dbReference type="EMBL" id="CAJVQA010020573">
    <property type="protein sequence ID" value="CAG8764431.1"/>
    <property type="molecule type" value="Genomic_DNA"/>
</dbReference>
<comment type="caution">
    <text evidence="4">The sequence shown here is derived from an EMBL/GenBank/DDBJ whole genome shotgun (WGS) entry which is preliminary data.</text>
</comment>
<dbReference type="Proteomes" id="UP000789759">
    <property type="component" value="Unassembled WGS sequence"/>
</dbReference>
<dbReference type="Gene3D" id="2.120.10.80">
    <property type="entry name" value="Kelch-type beta propeller"/>
    <property type="match status" value="1"/>
</dbReference>
<keyword evidence="3" id="KW-0472">Membrane</keyword>
<evidence type="ECO:0000256" key="2">
    <source>
        <dbReference type="ARBA" id="ARBA00022737"/>
    </source>
</evidence>
<gene>
    <name evidence="4" type="ORF">CPELLU_LOCUS15504</name>
</gene>
<proteinExistence type="predicted"/>
<dbReference type="PANTHER" id="PTHR46093:SF18">
    <property type="entry name" value="FIBRONECTIN TYPE-III DOMAIN-CONTAINING PROTEIN"/>
    <property type="match status" value="1"/>
</dbReference>
<keyword evidence="3" id="KW-1133">Transmembrane helix</keyword>
<keyword evidence="3" id="KW-0812">Transmembrane</keyword>
<evidence type="ECO:0000256" key="3">
    <source>
        <dbReference type="SAM" id="Phobius"/>
    </source>
</evidence>